<name>J3JGW5_9EURY</name>
<feature type="transmembrane region" description="Helical" evidence="1">
    <location>
        <begin position="20"/>
        <end position="41"/>
    </location>
</feature>
<evidence type="ECO:0000256" key="1">
    <source>
        <dbReference type="SAM" id="Phobius"/>
    </source>
</evidence>
<dbReference type="EMBL" id="ALJD01000003">
    <property type="protein sequence ID" value="EJN60484.1"/>
    <property type="molecule type" value="Genomic_DNA"/>
</dbReference>
<accession>J3JGW5</accession>
<keyword evidence="1" id="KW-1133">Transmembrane helix</keyword>
<evidence type="ECO:0000313" key="3">
    <source>
        <dbReference type="Proteomes" id="UP000007813"/>
    </source>
</evidence>
<keyword evidence="1" id="KW-0812">Transmembrane</keyword>
<evidence type="ECO:0000313" key="2">
    <source>
        <dbReference type="EMBL" id="EJN60484.1"/>
    </source>
</evidence>
<dbReference type="RefSeq" id="WP_009366201.1">
    <property type="nucleotide sequence ID" value="NZ_ALJD01000003.1"/>
</dbReference>
<comment type="caution">
    <text evidence="2">The sequence shown here is derived from an EMBL/GenBank/DDBJ whole genome shotgun (WGS) entry which is preliminary data.</text>
</comment>
<reference evidence="2 3" key="1">
    <citation type="journal article" date="2012" name="J. Bacteriol.">
        <title>Draft Genome Sequence of the Extremely Halophilic Archaeon Halogranum salarium B-1T.</title>
        <authorList>
            <person name="Kim K.K."/>
            <person name="Lee K.C."/>
            <person name="Lee J.S."/>
        </authorList>
    </citation>
    <scope>NUCLEOTIDE SEQUENCE [LARGE SCALE GENOMIC DNA]</scope>
    <source>
        <strain evidence="2 3">B-1</strain>
    </source>
</reference>
<organism evidence="2 3">
    <name type="scientific">Halogranum salarium B-1</name>
    <dbReference type="NCBI Taxonomy" id="1210908"/>
    <lineage>
        <taxon>Archaea</taxon>
        <taxon>Methanobacteriati</taxon>
        <taxon>Methanobacteriota</taxon>
        <taxon>Stenosarchaea group</taxon>
        <taxon>Halobacteria</taxon>
        <taxon>Halobacteriales</taxon>
        <taxon>Haloferacaceae</taxon>
    </lineage>
</organism>
<protein>
    <submittedName>
        <fullName evidence="2">Uncharacterized protein</fullName>
    </submittedName>
</protein>
<dbReference type="AlphaFoldDB" id="J3JGW5"/>
<keyword evidence="1" id="KW-0472">Membrane</keyword>
<dbReference type="Proteomes" id="UP000007813">
    <property type="component" value="Unassembled WGS sequence"/>
</dbReference>
<sequence length="44" mass="4881">MSLRETIDHDSWRTVAGTGLGYGIVLLVLFVALFVLPFLVFSLL</sequence>
<gene>
    <name evidence="2" type="ORF">HSB1_10870</name>
</gene>
<proteinExistence type="predicted"/>